<evidence type="ECO:0000313" key="1">
    <source>
        <dbReference type="EMBL" id="MCY6370106.1"/>
    </source>
</evidence>
<reference evidence="1" key="1">
    <citation type="submission" date="2022-12" db="EMBL/GenBank/DDBJ databases">
        <authorList>
            <person name="Wang J."/>
        </authorList>
    </citation>
    <scope>NUCLEOTIDE SEQUENCE</scope>
    <source>
        <strain evidence="1">HY-42-06</strain>
    </source>
</reference>
<evidence type="ECO:0000313" key="2">
    <source>
        <dbReference type="Proteomes" id="UP001079657"/>
    </source>
</evidence>
<name>A0ABT4CPE2_9CLOT</name>
<protein>
    <recommendedName>
        <fullName evidence="3">S1 motif domain-containing protein</fullName>
    </recommendedName>
</protein>
<dbReference type="Proteomes" id="UP001079657">
    <property type="component" value="Unassembled WGS sequence"/>
</dbReference>
<organism evidence="1 2">
    <name type="scientific">Clostridium ganghwense</name>
    <dbReference type="NCBI Taxonomy" id="312089"/>
    <lineage>
        <taxon>Bacteria</taxon>
        <taxon>Bacillati</taxon>
        <taxon>Bacillota</taxon>
        <taxon>Clostridia</taxon>
        <taxon>Eubacteriales</taxon>
        <taxon>Clostridiaceae</taxon>
        <taxon>Clostridium</taxon>
    </lineage>
</organism>
<dbReference type="RefSeq" id="WP_268048681.1">
    <property type="nucleotide sequence ID" value="NZ_JAPQES010000001.1"/>
</dbReference>
<sequence>MQGKILDMNKTDAFIVFDNGTTIDLCISHIPPNSKVGDTVNINLSFSNEITNDKMNNFFI</sequence>
<evidence type="ECO:0008006" key="3">
    <source>
        <dbReference type="Google" id="ProtNLM"/>
    </source>
</evidence>
<comment type="caution">
    <text evidence="1">The sequence shown here is derived from an EMBL/GenBank/DDBJ whole genome shotgun (WGS) entry which is preliminary data.</text>
</comment>
<accession>A0ABT4CPE2</accession>
<dbReference type="EMBL" id="JAPQES010000001">
    <property type="protein sequence ID" value="MCY6370106.1"/>
    <property type="molecule type" value="Genomic_DNA"/>
</dbReference>
<gene>
    <name evidence="1" type="ORF">OXH55_05625</name>
</gene>
<keyword evidence="2" id="KW-1185">Reference proteome</keyword>
<proteinExistence type="predicted"/>